<name>A0A4C2A855_EUMVA</name>
<evidence type="ECO:0000313" key="2">
    <source>
        <dbReference type="Proteomes" id="UP000299102"/>
    </source>
</evidence>
<organism evidence="1 2">
    <name type="scientific">Eumeta variegata</name>
    <name type="common">Bagworm moth</name>
    <name type="synonym">Eumeta japonica</name>
    <dbReference type="NCBI Taxonomy" id="151549"/>
    <lineage>
        <taxon>Eukaryota</taxon>
        <taxon>Metazoa</taxon>
        <taxon>Ecdysozoa</taxon>
        <taxon>Arthropoda</taxon>
        <taxon>Hexapoda</taxon>
        <taxon>Insecta</taxon>
        <taxon>Pterygota</taxon>
        <taxon>Neoptera</taxon>
        <taxon>Endopterygota</taxon>
        <taxon>Lepidoptera</taxon>
        <taxon>Glossata</taxon>
        <taxon>Ditrysia</taxon>
        <taxon>Tineoidea</taxon>
        <taxon>Psychidae</taxon>
        <taxon>Oiketicinae</taxon>
        <taxon>Eumeta</taxon>
    </lineage>
</organism>
<dbReference type="AlphaFoldDB" id="A0A4C2A855"/>
<comment type="caution">
    <text evidence="1">The sequence shown here is derived from an EMBL/GenBank/DDBJ whole genome shotgun (WGS) entry which is preliminary data.</text>
</comment>
<proteinExistence type="predicted"/>
<dbReference type="EMBL" id="BGZK01002640">
    <property type="protein sequence ID" value="GBP95503.1"/>
    <property type="molecule type" value="Genomic_DNA"/>
</dbReference>
<dbReference type="Proteomes" id="UP000299102">
    <property type="component" value="Unassembled WGS sequence"/>
</dbReference>
<sequence length="153" mass="17407">MNDDGDDYERMDDEMNERRFDLSNSTCIRAADVVELRQIITETSSFFKISRFFTSHLRCTMPMAKLRECSARAFGAHLVGSFIVSSGLRAKQAMPRPLFAGRCIEKPGICLAYLHLLWNPGRLLRACSSARSAFDMSAVKEYHAKMNRKGMTR</sequence>
<evidence type="ECO:0000313" key="1">
    <source>
        <dbReference type="EMBL" id="GBP95503.1"/>
    </source>
</evidence>
<accession>A0A4C2A855</accession>
<protein>
    <submittedName>
        <fullName evidence="1">Uncharacterized protein</fullName>
    </submittedName>
</protein>
<keyword evidence="2" id="KW-1185">Reference proteome</keyword>
<gene>
    <name evidence="1" type="ORF">EVAR_71304_1</name>
</gene>
<reference evidence="1 2" key="1">
    <citation type="journal article" date="2019" name="Commun. Biol.">
        <title>The bagworm genome reveals a unique fibroin gene that provides high tensile strength.</title>
        <authorList>
            <person name="Kono N."/>
            <person name="Nakamura H."/>
            <person name="Ohtoshi R."/>
            <person name="Tomita M."/>
            <person name="Numata K."/>
            <person name="Arakawa K."/>
        </authorList>
    </citation>
    <scope>NUCLEOTIDE SEQUENCE [LARGE SCALE GENOMIC DNA]</scope>
</reference>